<evidence type="ECO:0000313" key="2">
    <source>
        <dbReference type="Proteomes" id="UP000642488"/>
    </source>
</evidence>
<gene>
    <name evidence="1" type="ORF">ILP92_10450</name>
</gene>
<sequence length="112" mass="12295">MSARACRHLLKLLDRERDFLIAGDVANAARLGDLKARLLGKIETGPADPEQISTIKRAAARNRLLIEAAERGVKSAHARLRALRDGVGVNVYSAQGQRQMITKPKTTLQKRA</sequence>
<dbReference type="AlphaFoldDB" id="A0A934I9V2"/>
<protein>
    <recommendedName>
        <fullName evidence="3">FlgN protein</fullName>
    </recommendedName>
</protein>
<proteinExistence type="predicted"/>
<dbReference type="Proteomes" id="UP000642488">
    <property type="component" value="Unassembled WGS sequence"/>
</dbReference>
<accession>A0A934I9V2</accession>
<dbReference type="RefSeq" id="WP_198916341.1">
    <property type="nucleotide sequence ID" value="NZ_JAEKPD010000009.1"/>
</dbReference>
<evidence type="ECO:0000313" key="1">
    <source>
        <dbReference type="EMBL" id="MBJ3763164.1"/>
    </source>
</evidence>
<keyword evidence="2" id="KW-1185">Reference proteome</keyword>
<reference evidence="1" key="1">
    <citation type="submission" date="2020-12" db="EMBL/GenBank/DDBJ databases">
        <title>Bacterial taxonomy.</title>
        <authorList>
            <person name="Pan X."/>
        </authorList>
    </citation>
    <scope>NUCLEOTIDE SEQUENCE</scope>
    <source>
        <strain evidence="1">KCTC 52957</strain>
    </source>
</reference>
<comment type="caution">
    <text evidence="1">The sequence shown here is derived from an EMBL/GenBank/DDBJ whole genome shotgun (WGS) entry which is preliminary data.</text>
</comment>
<evidence type="ECO:0008006" key="3">
    <source>
        <dbReference type="Google" id="ProtNLM"/>
    </source>
</evidence>
<organism evidence="1 2">
    <name type="scientific">Palleronia pontilimi</name>
    <dbReference type="NCBI Taxonomy" id="1964209"/>
    <lineage>
        <taxon>Bacteria</taxon>
        <taxon>Pseudomonadati</taxon>
        <taxon>Pseudomonadota</taxon>
        <taxon>Alphaproteobacteria</taxon>
        <taxon>Rhodobacterales</taxon>
        <taxon>Roseobacteraceae</taxon>
        <taxon>Palleronia</taxon>
    </lineage>
</organism>
<dbReference type="EMBL" id="JAEKPD010000009">
    <property type="protein sequence ID" value="MBJ3763164.1"/>
    <property type="molecule type" value="Genomic_DNA"/>
</dbReference>
<name>A0A934I9V2_9RHOB</name>